<protein>
    <submittedName>
        <fullName evidence="2">Uncharacterized protein</fullName>
    </submittedName>
</protein>
<evidence type="ECO:0000313" key="2">
    <source>
        <dbReference type="EMBL" id="SEW00461.1"/>
    </source>
</evidence>
<evidence type="ECO:0000313" key="3">
    <source>
        <dbReference type="Proteomes" id="UP000183275"/>
    </source>
</evidence>
<feature type="transmembrane region" description="Helical" evidence="1">
    <location>
        <begin position="395"/>
        <end position="419"/>
    </location>
</feature>
<gene>
    <name evidence="2" type="ORF">SAMN05216285_1704</name>
</gene>
<organism evidence="2 3">
    <name type="scientific">Natrinema salifodinae</name>
    <dbReference type="NCBI Taxonomy" id="1202768"/>
    <lineage>
        <taxon>Archaea</taxon>
        <taxon>Methanobacteriati</taxon>
        <taxon>Methanobacteriota</taxon>
        <taxon>Stenosarchaea group</taxon>
        <taxon>Halobacteria</taxon>
        <taxon>Halobacteriales</taxon>
        <taxon>Natrialbaceae</taxon>
        <taxon>Natrinema</taxon>
    </lineage>
</organism>
<dbReference type="OrthoDB" id="242474at2157"/>
<accession>A0A1I0NH88</accession>
<feature type="transmembrane region" description="Helical" evidence="1">
    <location>
        <begin position="284"/>
        <end position="302"/>
    </location>
</feature>
<feature type="transmembrane region" description="Helical" evidence="1">
    <location>
        <begin position="338"/>
        <end position="357"/>
    </location>
</feature>
<reference evidence="3" key="1">
    <citation type="submission" date="2016-10" db="EMBL/GenBank/DDBJ databases">
        <authorList>
            <person name="Varghese N."/>
        </authorList>
    </citation>
    <scope>NUCLEOTIDE SEQUENCE [LARGE SCALE GENOMIC DNA]</scope>
    <source>
        <strain evidence="3">CGMCC 1.12284</strain>
    </source>
</reference>
<dbReference type="STRING" id="1202768.SAMN05216285_1704"/>
<proteinExistence type="predicted"/>
<feature type="transmembrane region" description="Helical" evidence="1">
    <location>
        <begin position="314"/>
        <end position="332"/>
    </location>
</feature>
<feature type="transmembrane region" description="Helical" evidence="1">
    <location>
        <begin position="254"/>
        <end position="272"/>
    </location>
</feature>
<keyword evidence="1" id="KW-0472">Membrane</keyword>
<dbReference type="RefSeq" id="WP_049988695.1">
    <property type="nucleotide sequence ID" value="NZ_FOIS01000002.1"/>
</dbReference>
<keyword evidence="1" id="KW-0812">Transmembrane</keyword>
<dbReference type="AlphaFoldDB" id="A0A1I0NH88"/>
<dbReference type="eggNOG" id="arCOG00381">
    <property type="taxonomic scope" value="Archaea"/>
</dbReference>
<keyword evidence="1" id="KW-1133">Transmembrane helix</keyword>
<evidence type="ECO:0000256" key="1">
    <source>
        <dbReference type="SAM" id="Phobius"/>
    </source>
</evidence>
<feature type="transmembrane region" description="Helical" evidence="1">
    <location>
        <begin position="364"/>
        <end position="389"/>
    </location>
</feature>
<sequence>MRASRPAIVALLCLVSLVSLVGLAGIAVVAGAPPPIQLCGSCASDVPGATGPGTLDVYVDADGDSMWVERVPVTESAADRYRENAISLERTVREQRSPRRVVGDDADRTVVLEDGTVTVTYTVDDVARPGVRDAWLFDYFANARYRLAGERVTVHAPEDTVVTNAPRDASVDGNAVTWTTDGGFGSRTYVTYGPSDSPLVGTASGYATIGLEVGPAALDRGVTGGIVPAALLAVAGLAVGRVDRGRDAFDLPDLERLLAAVGAIGAVGLVVASTAATGRPLDPGFGALSALGIGYAGLSIAARRSASRRGVRGAIGLAVLATLGTGVLLWLLGGLSSLVVLPFGLAAALFLPLGCAAERGSNPLVAPLLTALASTALLVGAVALAALLSPSGLGIPVYWVLIAWWAVTVAAFGYPLALLGRRLAAERKN</sequence>
<dbReference type="Proteomes" id="UP000183275">
    <property type="component" value="Unassembled WGS sequence"/>
</dbReference>
<name>A0A1I0NH88_9EURY</name>
<feature type="transmembrane region" description="Helical" evidence="1">
    <location>
        <begin position="222"/>
        <end position="242"/>
    </location>
</feature>
<dbReference type="EMBL" id="FOIS01000002">
    <property type="protein sequence ID" value="SEW00461.1"/>
    <property type="molecule type" value="Genomic_DNA"/>
</dbReference>
<keyword evidence="3" id="KW-1185">Reference proteome</keyword>